<feature type="binding site" evidence="15">
    <location>
        <position position="112"/>
    </location>
    <ligand>
        <name>DNA</name>
        <dbReference type="ChEBI" id="CHEBI:16991"/>
    </ligand>
</feature>
<reference evidence="18 19" key="1">
    <citation type="journal article" date="2016" name="Gut Pathog.">
        <title>Whole genome sequencing of "Faecalibaculum rodentium" ALO17, isolated from C57BL/6J laboratory mouse feces.</title>
        <authorList>
            <person name="Lim S."/>
            <person name="Chang D.H."/>
            <person name="Ahn S."/>
            <person name="Kim B.C."/>
        </authorList>
    </citation>
    <scope>NUCLEOTIDE SEQUENCE [LARGE SCALE GENOMIC DNA]</scope>
    <source>
        <strain evidence="18 19">Alo17</strain>
    </source>
</reference>
<keyword evidence="8 15" id="KW-0862">Zinc</keyword>
<keyword evidence="10 15" id="KW-0234">DNA repair</keyword>
<dbReference type="InterPro" id="IPR000214">
    <property type="entry name" value="Znf_DNA_glyclase/AP_lyase"/>
</dbReference>
<dbReference type="PATRIC" id="fig|1702221.3.peg.803"/>
<dbReference type="Gene3D" id="1.10.8.50">
    <property type="match status" value="1"/>
</dbReference>
<dbReference type="HAMAP" id="MF_00103">
    <property type="entry name" value="Fapy_DNA_glycosyl"/>
    <property type="match status" value="1"/>
</dbReference>
<dbReference type="SUPFAM" id="SSF46946">
    <property type="entry name" value="S13-like H2TH domain"/>
    <property type="match status" value="1"/>
</dbReference>
<comment type="subunit">
    <text evidence="3 15">Monomer.</text>
</comment>
<dbReference type="Pfam" id="PF06827">
    <property type="entry name" value="zf-FPG_IleRS"/>
    <property type="match status" value="1"/>
</dbReference>
<keyword evidence="9 15" id="KW-0238">DNA-binding</keyword>
<comment type="similarity">
    <text evidence="2 15">Belongs to the FPG family.</text>
</comment>
<comment type="cofactor">
    <cofactor evidence="15">
        <name>Zn(2+)</name>
        <dbReference type="ChEBI" id="CHEBI:29105"/>
    </cofactor>
    <text evidence="15">Binds 1 zinc ion per subunit.</text>
</comment>
<dbReference type="SMART" id="SM01232">
    <property type="entry name" value="H2TH"/>
    <property type="match status" value="1"/>
</dbReference>
<sequence>MPEGPEVQTVLNTLQDKLNGAVISRVEIHHPKLPANLPPDEFARALQGQTICGFSRIGKYLILITTDYDWVIHLRMEGKFFVLDHKPDPREKHMHAMFELADGRCLVYHDVRKFGRMYLYPKQENLRDLPVFDKVGPDALSPISPREFRSRLRKNRAIKINLLDQAVIAGIGNIYADEILFASRIHPETRAGDLSDDDLARILRNTKEILQEAIARKGTTIRSYTSSLGIEGEFQNRLRVHTKDGTLCPVCGSPIEKIKVGQRATYYCPECQKTAEGNSVPADPGYRTGIGQ</sequence>
<feature type="active site" description="Proton donor; for delta-elimination activity" evidence="15">
    <location>
        <position position="263"/>
    </location>
</feature>
<dbReference type="InterPro" id="IPR015886">
    <property type="entry name" value="H2TH_FPG"/>
</dbReference>
<evidence type="ECO:0000256" key="13">
    <source>
        <dbReference type="ARBA" id="ARBA00023295"/>
    </source>
</evidence>
<dbReference type="Pfam" id="PF06831">
    <property type="entry name" value="H2TH"/>
    <property type="match status" value="1"/>
</dbReference>
<evidence type="ECO:0000259" key="17">
    <source>
        <dbReference type="PROSITE" id="PS51068"/>
    </source>
</evidence>
<dbReference type="InterPro" id="IPR012319">
    <property type="entry name" value="FPG_cat"/>
</dbReference>
<evidence type="ECO:0000256" key="5">
    <source>
        <dbReference type="ARBA" id="ARBA00022763"/>
    </source>
</evidence>
<dbReference type="PANTHER" id="PTHR22993">
    <property type="entry name" value="FORMAMIDOPYRIMIDINE-DNA GLYCOSYLASE"/>
    <property type="match status" value="1"/>
</dbReference>
<dbReference type="PANTHER" id="PTHR22993:SF9">
    <property type="entry name" value="FORMAMIDOPYRIMIDINE-DNA GLYCOSYLASE"/>
    <property type="match status" value="1"/>
</dbReference>
<evidence type="ECO:0000256" key="1">
    <source>
        <dbReference type="ARBA" id="ARBA00001668"/>
    </source>
</evidence>
<dbReference type="RefSeq" id="WP_067555764.1">
    <property type="nucleotide sequence ID" value="NZ_CAMTBT010000047.1"/>
</dbReference>
<feature type="domain" description="FPG-type" evidence="16">
    <location>
        <begin position="239"/>
        <end position="273"/>
    </location>
</feature>
<dbReference type="InterPro" id="IPR015887">
    <property type="entry name" value="DNA_glyclase_Znf_dom_DNA_BS"/>
</dbReference>
<dbReference type="FunFam" id="1.10.8.50:FF:000003">
    <property type="entry name" value="Formamidopyrimidine-DNA glycosylase"/>
    <property type="match status" value="1"/>
</dbReference>
<comment type="catalytic activity">
    <reaction evidence="1 15">
        <text>Hydrolysis of DNA containing ring-opened 7-methylguanine residues, releasing 2,6-diamino-4-hydroxy-5-(N-methyl)formamidopyrimidine.</text>
        <dbReference type="EC" id="3.2.2.23"/>
    </reaction>
</comment>
<dbReference type="KEGG" id="fro:AALO17_08300"/>
<dbReference type="GO" id="GO:0003690">
    <property type="term" value="F:double-stranded DNA binding"/>
    <property type="evidence" value="ECO:0007669"/>
    <property type="project" value="UniProtKB-ARBA"/>
</dbReference>
<dbReference type="PROSITE" id="PS51066">
    <property type="entry name" value="ZF_FPG_2"/>
    <property type="match status" value="1"/>
</dbReference>
<evidence type="ECO:0000256" key="8">
    <source>
        <dbReference type="ARBA" id="ARBA00022833"/>
    </source>
</evidence>
<evidence type="ECO:0000256" key="4">
    <source>
        <dbReference type="ARBA" id="ARBA00022723"/>
    </source>
</evidence>
<keyword evidence="11 15" id="KW-0456">Lyase</keyword>
<protein>
    <recommendedName>
        <fullName evidence="15">Formamidopyrimidine-DNA glycosylase</fullName>
        <shortName evidence="15">Fapy-DNA glycosylase</shortName>
        <ecNumber evidence="15">3.2.2.23</ecNumber>
    </recommendedName>
    <alternativeName>
        <fullName evidence="15">DNA-(apurinic or apyrimidinic site) lyase MutM</fullName>
        <shortName evidence="15">AP lyase MutM</shortName>
        <ecNumber evidence="15">4.2.99.18</ecNumber>
    </alternativeName>
</protein>
<evidence type="ECO:0000256" key="14">
    <source>
        <dbReference type="ARBA" id="ARBA00044632"/>
    </source>
</evidence>
<dbReference type="GO" id="GO:0003684">
    <property type="term" value="F:damaged DNA binding"/>
    <property type="evidence" value="ECO:0007669"/>
    <property type="project" value="InterPro"/>
</dbReference>
<dbReference type="SUPFAM" id="SSF81624">
    <property type="entry name" value="N-terminal domain of MutM-like DNA repair proteins"/>
    <property type="match status" value="1"/>
</dbReference>
<evidence type="ECO:0000256" key="15">
    <source>
        <dbReference type="HAMAP-Rule" id="MF_00103"/>
    </source>
</evidence>
<proteinExistence type="inferred from homology"/>
<keyword evidence="4 15" id="KW-0479">Metal-binding</keyword>
<evidence type="ECO:0000256" key="9">
    <source>
        <dbReference type="ARBA" id="ARBA00023125"/>
    </source>
</evidence>
<feature type="active site" description="Proton donor; for beta-elimination activity" evidence="15">
    <location>
        <position position="59"/>
    </location>
</feature>
<dbReference type="PROSITE" id="PS01242">
    <property type="entry name" value="ZF_FPG_1"/>
    <property type="match status" value="1"/>
</dbReference>
<dbReference type="AlphaFoldDB" id="A0A140DTI7"/>
<evidence type="ECO:0000313" key="18">
    <source>
        <dbReference type="EMBL" id="AMK53964.1"/>
    </source>
</evidence>
<organism evidence="18 19">
    <name type="scientific">Faecalibaculum rodentium</name>
    <dbReference type="NCBI Taxonomy" id="1702221"/>
    <lineage>
        <taxon>Bacteria</taxon>
        <taxon>Bacillati</taxon>
        <taxon>Bacillota</taxon>
        <taxon>Erysipelotrichia</taxon>
        <taxon>Erysipelotrichales</taxon>
        <taxon>Erysipelotrichaceae</taxon>
        <taxon>Faecalibaculum</taxon>
    </lineage>
</organism>
<evidence type="ECO:0000256" key="11">
    <source>
        <dbReference type="ARBA" id="ARBA00023239"/>
    </source>
</evidence>
<dbReference type="SMART" id="SM00898">
    <property type="entry name" value="Fapy_DNA_glyco"/>
    <property type="match status" value="1"/>
</dbReference>
<dbReference type="InterPro" id="IPR020629">
    <property type="entry name" value="FPG_Glyclase"/>
</dbReference>
<dbReference type="EC" id="3.2.2.23" evidence="15"/>
<dbReference type="CDD" id="cd08966">
    <property type="entry name" value="EcFpg-like_N"/>
    <property type="match status" value="1"/>
</dbReference>
<accession>A0A140DTI7</accession>
<feature type="active site" description="Schiff-base intermediate with DNA" evidence="15">
    <location>
        <position position="2"/>
    </location>
</feature>
<evidence type="ECO:0000256" key="2">
    <source>
        <dbReference type="ARBA" id="ARBA00009409"/>
    </source>
</evidence>
<dbReference type="EC" id="4.2.99.18" evidence="15"/>
<keyword evidence="6 15" id="KW-0863">Zinc-finger</keyword>
<keyword evidence="5 15" id="KW-0227">DNA damage</keyword>
<dbReference type="GO" id="GO:0008270">
    <property type="term" value="F:zinc ion binding"/>
    <property type="evidence" value="ECO:0007669"/>
    <property type="project" value="UniProtKB-UniRule"/>
</dbReference>
<name>A0A140DTI7_9FIRM</name>
<dbReference type="Pfam" id="PF01149">
    <property type="entry name" value="Fapy_DNA_glyco"/>
    <property type="match status" value="1"/>
</dbReference>
<dbReference type="EMBL" id="CP011391">
    <property type="protein sequence ID" value="AMK53964.1"/>
    <property type="molecule type" value="Genomic_DNA"/>
</dbReference>
<dbReference type="GeneID" id="78477629"/>
<evidence type="ECO:0000259" key="16">
    <source>
        <dbReference type="PROSITE" id="PS51066"/>
    </source>
</evidence>
<evidence type="ECO:0000256" key="12">
    <source>
        <dbReference type="ARBA" id="ARBA00023268"/>
    </source>
</evidence>
<dbReference type="InterPro" id="IPR010979">
    <property type="entry name" value="Ribosomal_uS13-like_H2TH"/>
</dbReference>
<feature type="binding site" evidence="15">
    <location>
        <position position="93"/>
    </location>
    <ligand>
        <name>DNA</name>
        <dbReference type="ChEBI" id="CHEBI:16991"/>
    </ligand>
</feature>
<dbReference type="InterPro" id="IPR010663">
    <property type="entry name" value="Znf_FPG/IleRS"/>
</dbReference>
<evidence type="ECO:0000256" key="3">
    <source>
        <dbReference type="ARBA" id="ARBA00011245"/>
    </source>
</evidence>
<dbReference type="STRING" id="1702221.AALO17_08300"/>
<evidence type="ECO:0000256" key="7">
    <source>
        <dbReference type="ARBA" id="ARBA00022801"/>
    </source>
</evidence>
<dbReference type="GO" id="GO:0006284">
    <property type="term" value="P:base-excision repair"/>
    <property type="evidence" value="ECO:0007669"/>
    <property type="project" value="InterPro"/>
</dbReference>
<comment type="catalytic activity">
    <reaction evidence="14 15">
        <text>2'-deoxyribonucleotide-(2'-deoxyribose 5'-phosphate)-2'-deoxyribonucleotide-DNA = a 3'-end 2'-deoxyribonucleotide-(2,3-dehydro-2,3-deoxyribose 5'-phosphate)-DNA + a 5'-end 5'-phospho-2'-deoxyribonucleoside-DNA + H(+)</text>
        <dbReference type="Rhea" id="RHEA:66592"/>
        <dbReference type="Rhea" id="RHEA-COMP:13180"/>
        <dbReference type="Rhea" id="RHEA-COMP:16897"/>
        <dbReference type="Rhea" id="RHEA-COMP:17067"/>
        <dbReference type="ChEBI" id="CHEBI:15378"/>
        <dbReference type="ChEBI" id="CHEBI:136412"/>
        <dbReference type="ChEBI" id="CHEBI:157695"/>
        <dbReference type="ChEBI" id="CHEBI:167181"/>
        <dbReference type="EC" id="4.2.99.18"/>
    </reaction>
</comment>
<keyword evidence="13 15" id="KW-0326">Glycosidase</keyword>
<keyword evidence="7 15" id="KW-0378">Hydrolase</keyword>
<feature type="domain" description="Formamidopyrimidine-DNA glycosylase catalytic" evidence="17">
    <location>
        <begin position="2"/>
        <end position="115"/>
    </location>
</feature>
<feature type="active site" description="Proton donor" evidence="15">
    <location>
        <position position="3"/>
    </location>
</feature>
<gene>
    <name evidence="15" type="primary">mutM</name>
    <name evidence="15" type="synonym">fpg</name>
    <name evidence="18" type="ORF">AALO17_08300</name>
</gene>
<dbReference type="Gene3D" id="3.20.190.10">
    <property type="entry name" value="MutM-like, N-terminal"/>
    <property type="match status" value="1"/>
</dbReference>
<dbReference type="NCBIfam" id="TIGR00577">
    <property type="entry name" value="fpg"/>
    <property type="match status" value="1"/>
</dbReference>
<dbReference type="Proteomes" id="UP000069771">
    <property type="component" value="Chromosome"/>
</dbReference>
<feature type="binding site" evidence="15">
    <location>
        <position position="154"/>
    </location>
    <ligand>
        <name>DNA</name>
        <dbReference type="ChEBI" id="CHEBI:16991"/>
    </ligand>
</feature>
<evidence type="ECO:0000256" key="6">
    <source>
        <dbReference type="ARBA" id="ARBA00022771"/>
    </source>
</evidence>
<dbReference type="InterPro" id="IPR035937">
    <property type="entry name" value="FPG_N"/>
</dbReference>
<dbReference type="GO" id="GO:0034039">
    <property type="term" value="F:8-oxo-7,8-dihydroguanine DNA N-glycosylase activity"/>
    <property type="evidence" value="ECO:0007669"/>
    <property type="project" value="TreeGrafter"/>
</dbReference>
<keyword evidence="12 15" id="KW-0511">Multifunctional enzyme</keyword>
<dbReference type="NCBIfam" id="NF002211">
    <property type="entry name" value="PRK01103.1"/>
    <property type="match status" value="1"/>
</dbReference>
<dbReference type="SUPFAM" id="SSF57716">
    <property type="entry name" value="Glucocorticoid receptor-like (DNA-binding domain)"/>
    <property type="match status" value="1"/>
</dbReference>
<comment type="function">
    <text evidence="15">Involved in base excision repair of DNA damaged by oxidation or by mutagenic agents. Acts as DNA glycosylase that recognizes and removes damaged bases. Has a preference for oxidized purines, such as 7,8-dihydro-8-oxoguanine (8-oxoG). Has AP (apurinic/apyrimidinic) lyase activity and introduces nicks in the DNA strand. Cleaves the DNA backbone by beta-delta elimination to generate a single-strand break at the site of the removed base with both 3'- and 5'-phosphates.</text>
</comment>
<keyword evidence="19" id="KW-1185">Reference proteome</keyword>
<dbReference type="GO" id="GO:0140078">
    <property type="term" value="F:class I DNA-(apurinic or apyrimidinic site) endonuclease activity"/>
    <property type="evidence" value="ECO:0007669"/>
    <property type="project" value="UniProtKB-EC"/>
</dbReference>
<dbReference type="PROSITE" id="PS51068">
    <property type="entry name" value="FPG_CAT"/>
    <property type="match status" value="1"/>
</dbReference>
<evidence type="ECO:0000313" key="19">
    <source>
        <dbReference type="Proteomes" id="UP000069771"/>
    </source>
</evidence>
<evidence type="ECO:0000256" key="10">
    <source>
        <dbReference type="ARBA" id="ARBA00023204"/>
    </source>
</evidence>
<dbReference type="OrthoDB" id="9800855at2"/>